<keyword evidence="2" id="KW-1185">Reference proteome</keyword>
<evidence type="ECO:0000313" key="2">
    <source>
        <dbReference type="Proteomes" id="UP001060215"/>
    </source>
</evidence>
<sequence length="121" mass="14282">MEDRSTNPLKHQWKLNKMNPSSITTDDERTRSTQVMEAFQKNNQKLLGRVRAFDRHCNMVLEKVREMWTEILKFVFKFCVSSQVQKTGKGKKKAHPVNKDRFISKVFLRGDSMIIVLRNPK</sequence>
<gene>
    <name evidence="1" type="ORF">LOK49_LG04G03001</name>
</gene>
<keyword evidence="1" id="KW-0687">Ribonucleoprotein</keyword>
<proteinExistence type="predicted"/>
<name>A0ACC0I5N5_9ERIC</name>
<organism evidence="1 2">
    <name type="scientific">Camellia lanceoleosa</name>
    <dbReference type="NCBI Taxonomy" id="1840588"/>
    <lineage>
        <taxon>Eukaryota</taxon>
        <taxon>Viridiplantae</taxon>
        <taxon>Streptophyta</taxon>
        <taxon>Embryophyta</taxon>
        <taxon>Tracheophyta</taxon>
        <taxon>Spermatophyta</taxon>
        <taxon>Magnoliopsida</taxon>
        <taxon>eudicotyledons</taxon>
        <taxon>Gunneridae</taxon>
        <taxon>Pentapetalae</taxon>
        <taxon>asterids</taxon>
        <taxon>Ericales</taxon>
        <taxon>Theaceae</taxon>
        <taxon>Camellia</taxon>
    </lineage>
</organism>
<reference evidence="1 2" key="1">
    <citation type="journal article" date="2022" name="Plant J.">
        <title>Chromosome-level genome of Camellia lanceoleosa provides a valuable resource for understanding genome evolution and self-incompatibility.</title>
        <authorList>
            <person name="Gong W."/>
            <person name="Xiao S."/>
            <person name="Wang L."/>
            <person name="Liao Z."/>
            <person name="Chang Y."/>
            <person name="Mo W."/>
            <person name="Hu G."/>
            <person name="Li W."/>
            <person name="Zhao G."/>
            <person name="Zhu H."/>
            <person name="Hu X."/>
            <person name="Ji K."/>
            <person name="Xiang X."/>
            <person name="Song Q."/>
            <person name="Yuan D."/>
            <person name="Jin S."/>
            <person name="Zhang L."/>
        </authorList>
    </citation>
    <scope>NUCLEOTIDE SEQUENCE [LARGE SCALE GENOMIC DNA]</scope>
    <source>
        <strain evidence="1">SQ_2022a</strain>
    </source>
</reference>
<evidence type="ECO:0000313" key="1">
    <source>
        <dbReference type="EMBL" id="KAI8020308.1"/>
    </source>
</evidence>
<accession>A0ACC0I5N5</accession>
<dbReference type="EMBL" id="CM045759">
    <property type="protein sequence ID" value="KAI8020308.1"/>
    <property type="molecule type" value="Genomic_DNA"/>
</dbReference>
<dbReference type="Proteomes" id="UP001060215">
    <property type="component" value="Chromosome 2"/>
</dbReference>
<comment type="caution">
    <text evidence="1">The sequence shown here is derived from an EMBL/GenBank/DDBJ whole genome shotgun (WGS) entry which is preliminary data.</text>
</comment>
<protein>
    <submittedName>
        <fullName evidence="1">Small nuclear ribonucleoprotein Sm D2</fullName>
    </submittedName>
</protein>